<organism evidence="3 4">
    <name type="scientific">Rhizoctonia solani</name>
    <dbReference type="NCBI Taxonomy" id="456999"/>
    <lineage>
        <taxon>Eukaryota</taxon>
        <taxon>Fungi</taxon>
        <taxon>Dikarya</taxon>
        <taxon>Basidiomycota</taxon>
        <taxon>Agaricomycotina</taxon>
        <taxon>Agaricomycetes</taxon>
        <taxon>Cantharellales</taxon>
        <taxon>Ceratobasidiaceae</taxon>
        <taxon>Rhizoctonia</taxon>
    </lineage>
</organism>
<dbReference type="EMBL" id="CAJMWR010001255">
    <property type="protein sequence ID" value="CAE6420294.1"/>
    <property type="molecule type" value="Genomic_DNA"/>
</dbReference>
<feature type="domain" description="Smr" evidence="2">
    <location>
        <begin position="1716"/>
        <end position="1795"/>
    </location>
</feature>
<dbReference type="GO" id="GO:0005634">
    <property type="term" value="C:nucleus"/>
    <property type="evidence" value="ECO:0007669"/>
    <property type="project" value="TreeGrafter"/>
</dbReference>
<dbReference type="CDD" id="cd14279">
    <property type="entry name" value="CUE"/>
    <property type="match status" value="1"/>
</dbReference>
<feature type="compositionally biased region" description="Basic residues" evidence="1">
    <location>
        <begin position="1396"/>
        <end position="1405"/>
    </location>
</feature>
<name>A0A8H3AIJ9_9AGAM</name>
<dbReference type="InterPro" id="IPR036063">
    <property type="entry name" value="Smr_dom_sf"/>
</dbReference>
<dbReference type="InterPro" id="IPR024983">
    <property type="entry name" value="CHAT_dom"/>
</dbReference>
<dbReference type="PANTHER" id="PTHR46535:SF1">
    <property type="entry name" value="NEDD4-BINDING PROTEIN 2"/>
    <property type="match status" value="1"/>
</dbReference>
<gene>
    <name evidence="3" type="ORF">RDB_LOCUS53760</name>
</gene>
<feature type="region of interest" description="Disordered" evidence="1">
    <location>
        <begin position="1380"/>
        <end position="1407"/>
    </location>
</feature>
<dbReference type="InterPro" id="IPR002625">
    <property type="entry name" value="Smr_dom"/>
</dbReference>
<dbReference type="Proteomes" id="UP000663840">
    <property type="component" value="Unassembled WGS sequence"/>
</dbReference>
<dbReference type="GO" id="GO:0004519">
    <property type="term" value="F:endonuclease activity"/>
    <property type="evidence" value="ECO:0007669"/>
    <property type="project" value="TreeGrafter"/>
</dbReference>
<evidence type="ECO:0000256" key="1">
    <source>
        <dbReference type="SAM" id="MobiDB-lite"/>
    </source>
</evidence>
<dbReference type="PROSITE" id="PS50828">
    <property type="entry name" value="SMR"/>
    <property type="match status" value="1"/>
</dbReference>
<comment type="caution">
    <text evidence="3">The sequence shown here is derived from an EMBL/GenBank/DDBJ whole genome shotgun (WGS) entry which is preliminary data.</text>
</comment>
<dbReference type="Pfam" id="PF12770">
    <property type="entry name" value="CHAT"/>
    <property type="match status" value="1"/>
</dbReference>
<dbReference type="InterPro" id="IPR052772">
    <property type="entry name" value="Endo/PolyKinase_Domain-Protein"/>
</dbReference>
<proteinExistence type="predicted"/>
<protein>
    <recommendedName>
        <fullName evidence="2">Smr domain-containing protein</fullName>
    </recommendedName>
</protein>
<dbReference type="SUPFAM" id="SSF48452">
    <property type="entry name" value="TPR-like"/>
    <property type="match status" value="1"/>
</dbReference>
<dbReference type="SMART" id="SM00463">
    <property type="entry name" value="SMR"/>
    <property type="match status" value="1"/>
</dbReference>
<evidence type="ECO:0000259" key="2">
    <source>
        <dbReference type="PROSITE" id="PS50828"/>
    </source>
</evidence>
<feature type="region of interest" description="Disordered" evidence="1">
    <location>
        <begin position="1550"/>
        <end position="1571"/>
    </location>
</feature>
<evidence type="ECO:0000313" key="4">
    <source>
        <dbReference type="Proteomes" id="UP000663840"/>
    </source>
</evidence>
<dbReference type="InterPro" id="IPR011990">
    <property type="entry name" value="TPR-like_helical_dom_sf"/>
</dbReference>
<dbReference type="SUPFAM" id="SSF160443">
    <property type="entry name" value="SMR domain-like"/>
    <property type="match status" value="1"/>
</dbReference>
<dbReference type="SUPFAM" id="SSF81901">
    <property type="entry name" value="HCP-like"/>
    <property type="match status" value="2"/>
</dbReference>
<dbReference type="Gene3D" id="3.30.1370.110">
    <property type="match status" value="1"/>
</dbReference>
<evidence type="ECO:0000313" key="3">
    <source>
        <dbReference type="EMBL" id="CAE6420294.1"/>
    </source>
</evidence>
<sequence length="1799" mass="199176">MNNIESSHDANGVVSSTPQEILQASGEIDSRLVSERETTALQGTRQLPETEDKEILDAWIKSLVEQLKTLGTKISQKKLDAAELDAKSILQQLGPTKTLPSADKRRQKGLEVLESLSNVILSNIVNFSRNQHYLDIACHVIDESLPFLPPDHPAPADWLFNLAKCYQLRYELAEGPMDIQNAITCLENVVRLTPLGHPKQLFRIESLGEAHRQRWDRTKDSNDLTKALEYYSTASSLEPQDSAAIPSLYAKMAGLFSAWSQADRHYELEGLGRAVELQKYAISLVAEGDARLPTYLRTLGRYYHHRFKRSGNKDDAESAIESQTKAMGLSPEGSMDKLNIMSDLGSSYQARFAYLGNLEDCNSAVRLHEETVSATSDGDPNIVVFLSSLGTSYLERFAYLGIKDDLSKSMDILSRAVSLTPAGDKDLPGRLNNLGLAYNSRFQYFGKLPDIDKAIELQGSAMQLSANGHQQYLSTIYGNLGNSFHSRFSRLKRVSDIESAIFVQTQAVKNTPDEHPTMPGLLDSLGSAYESRFRFRPSRRKMDDLNRAIEYKTRAVNLTPAGNSKLATYLNNLGLAYGARFSQLGQEEDGNKAIDHLNRAVELTRDDHSDKQNWLNNLGNSYRERFRVRKELQDFELAIATLSRAISLTDEGHSNMPMMLSNMALSYLYRFEQSGDQEALDKSITLFQRSSRSSYGHPINKFNSTRILAYLLLSNSRPGFVEAYQSAVNYLPQVVWLGDIASTKLYQVQQLSDFIEEAAAAAMEAQEISLALEWLEQGRSIVWGQHLQLQTPLDELSSINSELAGHLKEAADELYSSASGIFSSPISDASLYLKPMSWNVQQQHQMADRYERLLDEARRIPGFERFLRPKQVSELFQAARYGPVVVVNAHKSRCDALILLPKKNDLIHVPLPNLYRNKILDFNLPPEILAKSSDDTAEFEGLRGVRLKAGKDQFESTLCELWLCVVKPVLEALGYPNDRPPDEPIHMTWNTTGPLSLLPLHAAGDYSRPLTRLYNFAFSSYIPTLSVLLRSNPSPHAHSRIMAVGQEATPGQAPLPCTKQELEFIQIHAKDSIHYTQLTGSEATAQAVISEMEDSDWIHFACHAYQQPFAPLDSSFKLHESDLRLRQIMQKHFRNKGLAFLSACQTASGDKNLPNESSHLAAGMLIAGYPCVIATMWAIVDSDAPLVADHVYSQLIKGGKLNYEGNATPATLSQGSLQNQYPSLDPSLIAAFLTEFDIKQQKQLTQLHETLASLCSPVDDNQSLSSVFEKSSLTSASSASDVFNDSSSSPTSSSNNSLASFSTPLGFLQNLFPDIDSKTLQSTLDEHGADNLEPIIDILLSNDLIRDLQERGGWTESDHTGKQLQTLTSESVEEWAKITKAQRDAAPSNSTISGKPKPKAKRKGKQQPSFVLGVVRHGQLPPHSSKSIYFPSSTEVDPWTYIDSVATRLNAILPNVPTSTFSSSFHNPEYSTPAKALRATLAKLGNTNTVDDFALGALVSLLDDESGDFSDANLCLRATASQPDDAYHLIEILKELDEKVPVIAHYTAPATESSARKNPNLPGAPPETSFPLSRRHNTASEVLESPFSPAKPVWGTVPVHPKAKAVGAPCSQAVPISGPSDWTTAVGVNRVEQSGIDENDPDACMEVAVYWKEKRHMALKQASETYSRQKHDYGGEAALFYSNQARDYATKEREWRLKAAKAGVKAKQDKTSSKAIDLHGLTVHESLEVVKEGVNIWWSSAGSASIPKEPLQIITGRGVHSRGNVPVIAPAVMKLLERDGWRAHKREGIVYVTGVLFKR</sequence>
<accession>A0A8H3AIJ9</accession>
<dbReference type="Gene3D" id="1.25.40.10">
    <property type="entry name" value="Tetratricopeptide repeat domain"/>
    <property type="match status" value="3"/>
</dbReference>
<dbReference type="PANTHER" id="PTHR46535">
    <property type="entry name" value="NEDD4-BINDING PROTEIN 2"/>
    <property type="match status" value="1"/>
</dbReference>
<reference evidence="3" key="1">
    <citation type="submission" date="2021-01" db="EMBL/GenBank/DDBJ databases">
        <authorList>
            <person name="Kaushik A."/>
        </authorList>
    </citation>
    <scope>NUCLEOTIDE SEQUENCE</scope>
    <source>
        <strain evidence="3">AG1-1A</strain>
    </source>
</reference>